<dbReference type="PANTHER" id="PTHR36341">
    <property type="entry name" value="DUF2996 FAMILY PROTEIN"/>
    <property type="match status" value="1"/>
</dbReference>
<dbReference type="Proteomes" id="UP000002014">
    <property type="component" value="Chromosome"/>
</dbReference>
<proteinExistence type="predicted"/>
<gene>
    <name evidence="2" type="ordered locus">P9215_10561</name>
</gene>
<dbReference type="InterPro" id="IPR021374">
    <property type="entry name" value="DUF2996"/>
</dbReference>
<dbReference type="AlphaFoldDB" id="A8G4Z0"/>
<dbReference type="eggNOG" id="ENOG5031HP9">
    <property type="taxonomic scope" value="Bacteria"/>
</dbReference>
<sequence>MEENLEPNTEIIKEISDKSNKSNYEGIKESITEKVNNIDENIPNAQNDSAPKVDLKKENTIPVKNIPNAQNDSAPKVDLKKENTIPVKNIPNAQNDSAPKVDLKKENTIPVKNIPNAQNDSAPKVDLKKENTIPVKNIPNAQNDSAPKVDLKKENTIPVKNIPNAQNDSAPKVDLKKENTIPVKNIPNAQNDSAPKVDLKKENTIPVKNIPNAQNDSAPKVDLKKENTIPVKNIPKPKKELPIEKKPFQEFINDHLIPSLIDEINLRGLEINEINLQNTNRPIAGDKCWVINCEIKDTCNFWLCFEKEDISSFKSISLSKPNKKPSIIESFLIDEKKITLKLIISRVLQRLNGQKLIGVN</sequence>
<dbReference type="HOGENOM" id="CLU_826004_0_0_3"/>
<reference evidence="2 3" key="1">
    <citation type="journal article" date="2007" name="PLoS Genet.">
        <title>Patterns and implications of gene gain and loss in the evolution of Prochlorococcus.</title>
        <authorList>
            <person name="Kettler G.C."/>
            <person name="Martiny A.C."/>
            <person name="Huang K."/>
            <person name="Zucker J."/>
            <person name="Coleman M.L."/>
            <person name="Rodrigue S."/>
            <person name="Chen F."/>
            <person name="Lapidus A."/>
            <person name="Ferriera S."/>
            <person name="Johnson J."/>
            <person name="Steglich C."/>
            <person name="Church G.M."/>
            <person name="Richardson P."/>
            <person name="Chisholm S.W."/>
        </authorList>
    </citation>
    <scope>NUCLEOTIDE SEQUENCE [LARGE SCALE GENOMIC DNA]</scope>
    <source>
        <strain evidence="2 3">MIT 9215</strain>
    </source>
</reference>
<dbReference type="RefSeq" id="WP_012007756.1">
    <property type="nucleotide sequence ID" value="NC_009840.1"/>
</dbReference>
<evidence type="ECO:0008006" key="4">
    <source>
        <dbReference type="Google" id="ProtNLM"/>
    </source>
</evidence>
<protein>
    <recommendedName>
        <fullName evidence="4">Type II secretory pathway</fullName>
    </recommendedName>
</protein>
<organism evidence="2 3">
    <name type="scientific">Prochlorococcus marinus (strain MIT 9215)</name>
    <dbReference type="NCBI Taxonomy" id="93060"/>
    <lineage>
        <taxon>Bacteria</taxon>
        <taxon>Bacillati</taxon>
        <taxon>Cyanobacteriota</taxon>
        <taxon>Cyanophyceae</taxon>
        <taxon>Synechococcales</taxon>
        <taxon>Prochlorococcaceae</taxon>
        <taxon>Prochlorococcus</taxon>
    </lineage>
</organism>
<feature type="region of interest" description="Disordered" evidence="1">
    <location>
        <begin position="1"/>
        <end position="23"/>
    </location>
</feature>
<name>A8G4Z0_PROM2</name>
<dbReference type="KEGG" id="pmh:P9215_10561"/>
<evidence type="ECO:0000256" key="1">
    <source>
        <dbReference type="SAM" id="MobiDB-lite"/>
    </source>
</evidence>
<feature type="compositionally biased region" description="Basic and acidic residues" evidence="1">
    <location>
        <begin position="11"/>
        <end position="23"/>
    </location>
</feature>
<dbReference type="Pfam" id="PF11210">
    <property type="entry name" value="DUF2996"/>
    <property type="match status" value="1"/>
</dbReference>
<dbReference type="EMBL" id="CP000825">
    <property type="protein sequence ID" value="ABV50671.1"/>
    <property type="molecule type" value="Genomic_DNA"/>
</dbReference>
<accession>A8G4Z0</accession>
<evidence type="ECO:0000313" key="2">
    <source>
        <dbReference type="EMBL" id="ABV50671.1"/>
    </source>
</evidence>
<dbReference type="STRING" id="93060.P9215_10561"/>
<feature type="compositionally biased region" description="Polar residues" evidence="1">
    <location>
        <begin position="38"/>
        <end position="49"/>
    </location>
</feature>
<feature type="region of interest" description="Disordered" evidence="1">
    <location>
        <begin position="38"/>
        <end position="150"/>
    </location>
</feature>
<dbReference type="PANTHER" id="PTHR36341:SF3">
    <property type="entry name" value="DUF2996 FAMILY PROTEIN"/>
    <property type="match status" value="1"/>
</dbReference>
<evidence type="ECO:0000313" key="3">
    <source>
        <dbReference type="Proteomes" id="UP000002014"/>
    </source>
</evidence>